<dbReference type="Gene3D" id="3.10.20.370">
    <property type="match status" value="1"/>
</dbReference>
<sequence length="439" mass="49309">MVTPVLSPTTDDNVMAVDGRKYAREEDQKALFFDEHAGKGTSMPGPPVGIKLEKKKEKVEECKKKEGKKGFFGDTGASSSGTKRHATKVFEKDQVQGSCSSIESGSQLKSHFFDKEMLSKEIQAQERDELCELKEAPHTMQDGPKHLEDELELVYLSSGEENPRPVFINQTLVHKDGINVDESKVKAVLNMKNPGSKDDVRTLIGKLSYIRRFIPALSELISPFQHLLKKGSTFKWEEAEQEAFEKIKKVLASTQTMSPPTQGRSMALYLTSTNQSIGALLVQEVEGIEKPIYYLSRFIKGAETRYSAMEKYCLALIYATQKFMHYFLAYSIDLMTKSDPIRFLLKRPILSGRLTRWTLIIGDFDITPVLPRAIRSQALVDLLALFPSGNHEPIDDNLSGELPEVAMCEEERLWELHFDRSPSQPEGGAGIVLTDLLLT</sequence>
<evidence type="ECO:0000259" key="1">
    <source>
        <dbReference type="Pfam" id="PF17919"/>
    </source>
</evidence>
<accession>A0A834WZ94</accession>
<dbReference type="OrthoDB" id="1938451at2759"/>
<dbReference type="Gene3D" id="3.30.70.270">
    <property type="match status" value="1"/>
</dbReference>
<protein>
    <submittedName>
        <fullName evidence="2">Retrotransposon, unclassified-like protein</fullName>
    </submittedName>
</protein>
<dbReference type="AlphaFoldDB" id="A0A834WZ94"/>
<feature type="domain" description="Reverse transcriptase/retrotransposon-derived protein RNase H-like" evidence="1">
    <location>
        <begin position="236"/>
        <end position="331"/>
    </location>
</feature>
<dbReference type="InterPro" id="IPR043128">
    <property type="entry name" value="Rev_trsase/Diguanyl_cyclase"/>
</dbReference>
<dbReference type="PANTHER" id="PTHR48475:SF1">
    <property type="entry name" value="RNASE H TYPE-1 DOMAIN-CONTAINING PROTEIN"/>
    <property type="match status" value="1"/>
</dbReference>
<comment type="caution">
    <text evidence="2">The sequence shown here is derived from an EMBL/GenBank/DDBJ whole genome shotgun (WGS) entry which is preliminary data.</text>
</comment>
<dbReference type="Proteomes" id="UP000634136">
    <property type="component" value="Unassembled WGS sequence"/>
</dbReference>
<dbReference type="EMBL" id="JAAIUW010000004">
    <property type="protein sequence ID" value="KAF7834718.1"/>
    <property type="molecule type" value="Genomic_DNA"/>
</dbReference>
<evidence type="ECO:0000313" key="3">
    <source>
        <dbReference type="Proteomes" id="UP000634136"/>
    </source>
</evidence>
<dbReference type="PANTHER" id="PTHR48475">
    <property type="entry name" value="RIBONUCLEASE H"/>
    <property type="match status" value="1"/>
</dbReference>
<dbReference type="InterPro" id="IPR041577">
    <property type="entry name" value="RT_RNaseH_2"/>
</dbReference>
<dbReference type="FunFam" id="3.30.70.270:FF:000020">
    <property type="entry name" value="Transposon Tf2-6 polyprotein-like Protein"/>
    <property type="match status" value="1"/>
</dbReference>
<reference evidence="2" key="1">
    <citation type="submission" date="2020-09" db="EMBL/GenBank/DDBJ databases">
        <title>Genome-Enabled Discovery of Anthraquinone Biosynthesis in Senna tora.</title>
        <authorList>
            <person name="Kang S.-H."/>
            <person name="Pandey R.P."/>
            <person name="Lee C.-M."/>
            <person name="Sim J.-S."/>
            <person name="Jeong J.-T."/>
            <person name="Choi B.-S."/>
            <person name="Jung M."/>
            <person name="Ginzburg D."/>
            <person name="Zhao K."/>
            <person name="Won S.Y."/>
            <person name="Oh T.-J."/>
            <person name="Yu Y."/>
            <person name="Kim N.-H."/>
            <person name="Lee O.R."/>
            <person name="Lee T.-H."/>
            <person name="Bashyal P."/>
            <person name="Kim T.-S."/>
            <person name="Lee W.-H."/>
            <person name="Kawkins C."/>
            <person name="Kim C.-K."/>
            <person name="Kim J.S."/>
            <person name="Ahn B.O."/>
            <person name="Rhee S.Y."/>
            <person name="Sohng J.K."/>
        </authorList>
    </citation>
    <scope>NUCLEOTIDE SEQUENCE</scope>
    <source>
        <tissue evidence="2">Leaf</tissue>
    </source>
</reference>
<keyword evidence="3" id="KW-1185">Reference proteome</keyword>
<evidence type="ECO:0000313" key="2">
    <source>
        <dbReference type="EMBL" id="KAF7834718.1"/>
    </source>
</evidence>
<organism evidence="2 3">
    <name type="scientific">Senna tora</name>
    <dbReference type="NCBI Taxonomy" id="362788"/>
    <lineage>
        <taxon>Eukaryota</taxon>
        <taxon>Viridiplantae</taxon>
        <taxon>Streptophyta</taxon>
        <taxon>Embryophyta</taxon>
        <taxon>Tracheophyta</taxon>
        <taxon>Spermatophyta</taxon>
        <taxon>Magnoliopsida</taxon>
        <taxon>eudicotyledons</taxon>
        <taxon>Gunneridae</taxon>
        <taxon>Pentapetalae</taxon>
        <taxon>rosids</taxon>
        <taxon>fabids</taxon>
        <taxon>Fabales</taxon>
        <taxon>Fabaceae</taxon>
        <taxon>Caesalpinioideae</taxon>
        <taxon>Cassia clade</taxon>
        <taxon>Senna</taxon>
    </lineage>
</organism>
<dbReference type="Pfam" id="PF17919">
    <property type="entry name" value="RT_RNaseH_2"/>
    <property type="match status" value="1"/>
</dbReference>
<dbReference type="InterPro" id="IPR043502">
    <property type="entry name" value="DNA/RNA_pol_sf"/>
</dbReference>
<gene>
    <name evidence="2" type="ORF">G2W53_009577</name>
</gene>
<dbReference type="SUPFAM" id="SSF56672">
    <property type="entry name" value="DNA/RNA polymerases"/>
    <property type="match status" value="1"/>
</dbReference>
<name>A0A834WZ94_9FABA</name>
<proteinExistence type="predicted"/>